<dbReference type="Proteomes" id="UP000583800">
    <property type="component" value="Unassembled WGS sequence"/>
</dbReference>
<dbReference type="RefSeq" id="WP_185083497.1">
    <property type="nucleotide sequence ID" value="NZ_JACHJB010000001.1"/>
</dbReference>
<proteinExistence type="predicted"/>
<accession>A0A7X0EVI4</accession>
<reference evidence="1 2" key="1">
    <citation type="submission" date="2020-08" db="EMBL/GenBank/DDBJ databases">
        <title>Sequencing the genomes of 1000 actinobacteria strains.</title>
        <authorList>
            <person name="Klenk H.-P."/>
        </authorList>
    </citation>
    <scope>NUCLEOTIDE SEQUENCE [LARGE SCALE GENOMIC DNA]</scope>
    <source>
        <strain evidence="1 2">DSM 45913</strain>
    </source>
</reference>
<dbReference type="AlphaFoldDB" id="A0A7X0EVI4"/>
<protein>
    <submittedName>
        <fullName evidence="1">Uncharacterized protein</fullName>
    </submittedName>
</protein>
<sequence>MSITLDTLDPRHDPEPAGWDELRTAAGQCVTWRYDLLRAYAWAAQAPVVLTVLRRDGVAVGAVSASLRGVLPHRGRYADRRDPAGVLDVHAPGNRSQKGWWFTADVEPAERGELLRGYARGVRRRLGPGWRSTVWREVSPGEPVLLPGLVKVALPTAPLAKLATPFAGMDEWYALLDRPRRESLRRRARSFAADPGLSVEVGPARGLVGAAEAAELRALNDLKYRSRLFPLAPLPLPYLEALVEGDEVIAIAYRDAGRRLLGLSLILDHPDWPVCLSWGALPPEDGGRKHLYFDGYVRMVEWAIAAGKAGLVLGKGQAEVKSGLGAELVPSSAIAVPL</sequence>
<gene>
    <name evidence="1" type="ORF">FHU36_002082</name>
</gene>
<keyword evidence="2" id="KW-1185">Reference proteome</keyword>
<organism evidence="1 2">
    <name type="scientific">Nonomuraea muscovyensis</name>
    <dbReference type="NCBI Taxonomy" id="1124761"/>
    <lineage>
        <taxon>Bacteria</taxon>
        <taxon>Bacillati</taxon>
        <taxon>Actinomycetota</taxon>
        <taxon>Actinomycetes</taxon>
        <taxon>Streptosporangiales</taxon>
        <taxon>Streptosporangiaceae</taxon>
        <taxon>Nonomuraea</taxon>
    </lineage>
</organism>
<comment type="caution">
    <text evidence="1">The sequence shown here is derived from an EMBL/GenBank/DDBJ whole genome shotgun (WGS) entry which is preliminary data.</text>
</comment>
<dbReference type="EMBL" id="JACHJB010000001">
    <property type="protein sequence ID" value="MBB6345573.1"/>
    <property type="molecule type" value="Genomic_DNA"/>
</dbReference>
<name>A0A7X0EVI4_9ACTN</name>
<evidence type="ECO:0000313" key="1">
    <source>
        <dbReference type="EMBL" id="MBB6345573.1"/>
    </source>
</evidence>
<evidence type="ECO:0000313" key="2">
    <source>
        <dbReference type="Proteomes" id="UP000583800"/>
    </source>
</evidence>